<dbReference type="STRING" id="62062.ENSHHUP00000051291"/>
<dbReference type="GO" id="GO:0006979">
    <property type="term" value="P:response to oxidative stress"/>
    <property type="evidence" value="ECO:0007669"/>
    <property type="project" value="InterPro"/>
</dbReference>
<comment type="cofactor">
    <cofactor evidence="4">
        <name>Zn(2+)</name>
        <dbReference type="ChEBI" id="CHEBI:29105"/>
    </cofactor>
    <text evidence="4">Binds 1 zinc ion per subunit.</text>
</comment>
<dbReference type="PANTHER" id="PTHR10173:SF37">
    <property type="entry name" value="METHIONINE-R-SULFOXIDE REDUCTASE B2, MITOCHONDRIAL"/>
    <property type="match status" value="1"/>
</dbReference>
<dbReference type="InterPro" id="IPR011057">
    <property type="entry name" value="Mss4-like_sf"/>
</dbReference>
<evidence type="ECO:0000313" key="7">
    <source>
        <dbReference type="Proteomes" id="UP000314982"/>
    </source>
</evidence>
<reference evidence="6" key="2">
    <citation type="submission" date="2025-08" db="UniProtKB">
        <authorList>
            <consortium name="Ensembl"/>
        </authorList>
    </citation>
    <scope>IDENTIFICATION</scope>
</reference>
<evidence type="ECO:0000256" key="4">
    <source>
        <dbReference type="RuleBase" id="RU365044"/>
    </source>
</evidence>
<reference evidence="6" key="3">
    <citation type="submission" date="2025-09" db="UniProtKB">
        <authorList>
            <consortium name="Ensembl"/>
        </authorList>
    </citation>
    <scope>IDENTIFICATION</scope>
</reference>
<organism evidence="6 7">
    <name type="scientific">Hucho hucho</name>
    <name type="common">huchen</name>
    <dbReference type="NCBI Taxonomy" id="62062"/>
    <lineage>
        <taxon>Eukaryota</taxon>
        <taxon>Metazoa</taxon>
        <taxon>Chordata</taxon>
        <taxon>Craniata</taxon>
        <taxon>Vertebrata</taxon>
        <taxon>Euteleostomi</taxon>
        <taxon>Actinopterygii</taxon>
        <taxon>Neopterygii</taxon>
        <taxon>Teleostei</taxon>
        <taxon>Protacanthopterygii</taxon>
        <taxon>Salmoniformes</taxon>
        <taxon>Salmonidae</taxon>
        <taxon>Salmoninae</taxon>
        <taxon>Hucho</taxon>
    </lineage>
</organism>
<evidence type="ECO:0000313" key="6">
    <source>
        <dbReference type="Ensembl" id="ENSHHUP00000051291.1"/>
    </source>
</evidence>
<dbReference type="GO" id="GO:0033743">
    <property type="term" value="F:peptide-methionine (R)-S-oxide reductase activity"/>
    <property type="evidence" value="ECO:0007669"/>
    <property type="project" value="UniProtKB-EC"/>
</dbReference>
<evidence type="ECO:0000256" key="1">
    <source>
        <dbReference type="ARBA" id="ARBA00007174"/>
    </source>
</evidence>
<dbReference type="NCBIfam" id="TIGR00357">
    <property type="entry name" value="peptide-methionine (R)-S-oxide reductase MsrB"/>
    <property type="match status" value="1"/>
</dbReference>
<keyword evidence="4" id="KW-0862">Zinc</keyword>
<name>A0A4W5NH99_9TELE</name>
<dbReference type="EC" id="1.8.4.12" evidence="4"/>
<dbReference type="Pfam" id="PF01641">
    <property type="entry name" value="SelR"/>
    <property type="match status" value="1"/>
</dbReference>
<comment type="catalytic activity">
    <reaction evidence="4">
        <text>L-methionyl-[protein] + [thioredoxin]-disulfide + H2O = L-methionyl-(R)-S-oxide-[protein] + [thioredoxin]-dithiol</text>
        <dbReference type="Rhea" id="RHEA:24164"/>
        <dbReference type="Rhea" id="RHEA-COMP:10698"/>
        <dbReference type="Rhea" id="RHEA-COMP:10700"/>
        <dbReference type="Rhea" id="RHEA-COMP:12313"/>
        <dbReference type="Rhea" id="RHEA-COMP:12314"/>
        <dbReference type="ChEBI" id="CHEBI:15377"/>
        <dbReference type="ChEBI" id="CHEBI:16044"/>
        <dbReference type="ChEBI" id="CHEBI:29950"/>
        <dbReference type="ChEBI" id="CHEBI:45764"/>
        <dbReference type="ChEBI" id="CHEBI:50058"/>
        <dbReference type="EC" id="1.8.4.12"/>
    </reaction>
</comment>
<feature type="domain" description="MsrB" evidence="5">
    <location>
        <begin position="58"/>
        <end position="187"/>
    </location>
</feature>
<dbReference type="GO" id="GO:0030091">
    <property type="term" value="P:protein repair"/>
    <property type="evidence" value="ECO:0007669"/>
    <property type="project" value="InterPro"/>
</dbReference>
<dbReference type="SUPFAM" id="SSF51316">
    <property type="entry name" value="Mss4-like"/>
    <property type="match status" value="1"/>
</dbReference>
<dbReference type="Ensembl" id="ENSHHUT00000053103.1">
    <property type="protein sequence ID" value="ENSHHUP00000051291.1"/>
    <property type="gene ID" value="ENSHHUG00000030875.1"/>
</dbReference>
<dbReference type="Gene3D" id="2.170.150.20">
    <property type="entry name" value="Peptide methionine sulfoxide reductase"/>
    <property type="match status" value="1"/>
</dbReference>
<keyword evidence="7" id="KW-1185">Reference proteome</keyword>
<sequence>MPKSCVVQCTCKKSRPTVLPRREIDATKRSPNFAYQCLCVCACVCVTGLRSLTRYYATTDWQKTLTSEQYVVTRKKGTEMPFSCLYLNHSEVGMYQYVCCDTPLFSSEAKYDSGMGWTGFKEAHGTWECDESHASIIRRPDNTLGSAETEVVCKHCDAHLGHVFEDGPDPTGQRFFINSVSLNFRSREPRPGDQ</sequence>
<dbReference type="AlphaFoldDB" id="A0A4W5NH99"/>
<dbReference type="GeneTree" id="ENSGT00940000155240"/>
<dbReference type="GO" id="GO:0005737">
    <property type="term" value="C:cytoplasm"/>
    <property type="evidence" value="ECO:0007669"/>
    <property type="project" value="TreeGrafter"/>
</dbReference>
<comment type="similarity">
    <text evidence="1 4">Belongs to the MsrB Met sulfoxide reductase family.</text>
</comment>
<comment type="catalytic activity">
    <reaction evidence="3">
        <text>[thioredoxin]-disulfide + L-methionine + H2O = L-methionine (R)-S-oxide + [thioredoxin]-dithiol</text>
        <dbReference type="Rhea" id="RHEA:21260"/>
        <dbReference type="Rhea" id="RHEA-COMP:10698"/>
        <dbReference type="Rhea" id="RHEA-COMP:10700"/>
        <dbReference type="ChEBI" id="CHEBI:15377"/>
        <dbReference type="ChEBI" id="CHEBI:29950"/>
        <dbReference type="ChEBI" id="CHEBI:50058"/>
        <dbReference type="ChEBI" id="CHEBI:57844"/>
        <dbReference type="ChEBI" id="CHEBI:58773"/>
        <dbReference type="EC" id="1.8.4.14"/>
    </reaction>
</comment>
<evidence type="ECO:0000256" key="2">
    <source>
        <dbReference type="ARBA" id="ARBA00023002"/>
    </source>
</evidence>
<dbReference type="GO" id="GO:0033745">
    <property type="term" value="F:L-methionine-(R)-S-oxide reductase activity"/>
    <property type="evidence" value="ECO:0007669"/>
    <property type="project" value="UniProtKB-EC"/>
</dbReference>
<accession>A0A4W5NH99</accession>
<evidence type="ECO:0000256" key="3">
    <source>
        <dbReference type="ARBA" id="ARBA00049261"/>
    </source>
</evidence>
<comment type="function">
    <text evidence="4">Methionine-sulfoxide reductase that specifically reduces methionine (R)-sulfoxide back to methionine. While in many cases methionine oxidation is the result of random oxidation following oxidative stress, methionine oxidation is also a post-translational modification that takes place on specific residues.</text>
</comment>
<keyword evidence="4" id="KW-0479">Metal-binding</keyword>
<dbReference type="GO" id="GO:0046872">
    <property type="term" value="F:metal ion binding"/>
    <property type="evidence" value="ECO:0007669"/>
    <property type="project" value="UniProtKB-KW"/>
</dbReference>
<keyword evidence="2 4" id="KW-0560">Oxidoreductase</keyword>
<protein>
    <recommendedName>
        <fullName evidence="4">Peptide-methionine (R)-S-oxide reductase</fullName>
        <ecNumber evidence="4">1.8.4.12</ecNumber>
    </recommendedName>
</protein>
<evidence type="ECO:0000259" key="5">
    <source>
        <dbReference type="PROSITE" id="PS51790"/>
    </source>
</evidence>
<dbReference type="InterPro" id="IPR002579">
    <property type="entry name" value="Met_Sox_Rdtase_MsrB_dom"/>
</dbReference>
<proteinExistence type="inferred from homology"/>
<reference evidence="7" key="1">
    <citation type="submission" date="2018-06" db="EMBL/GenBank/DDBJ databases">
        <title>Genome assembly of Danube salmon.</title>
        <authorList>
            <person name="Macqueen D.J."/>
            <person name="Gundappa M.K."/>
        </authorList>
    </citation>
    <scope>NUCLEOTIDE SEQUENCE [LARGE SCALE GENOMIC DNA]</scope>
</reference>
<dbReference type="Proteomes" id="UP000314982">
    <property type="component" value="Unassembled WGS sequence"/>
</dbReference>
<dbReference type="PANTHER" id="PTHR10173">
    <property type="entry name" value="METHIONINE SULFOXIDE REDUCTASE"/>
    <property type="match status" value="1"/>
</dbReference>
<dbReference type="PROSITE" id="PS51790">
    <property type="entry name" value="MSRB"/>
    <property type="match status" value="1"/>
</dbReference>
<dbReference type="InterPro" id="IPR028427">
    <property type="entry name" value="Met_Sox_Rdtase_MsrB"/>
</dbReference>